<sequence>PFWMFCFLVLTAVTFSLFGFILGIWAKNFQQLQVVPLLVITPLTFLGGAFYSINMLPPFWQTVTLFNPIVYLISGFRWSFYGVADVHLAVSVGMTSLFMFACLIYIAWIFITGYRLRE</sequence>
<dbReference type="EMBL" id="JBHSWW010000577">
    <property type="protein sequence ID" value="MFC6755162.1"/>
    <property type="molecule type" value="Genomic_DNA"/>
</dbReference>
<keyword evidence="8" id="KW-1185">Reference proteome</keyword>
<feature type="transmembrane region" description="Helical" evidence="5">
    <location>
        <begin position="7"/>
        <end position="26"/>
    </location>
</feature>
<feature type="non-terminal residue" evidence="7">
    <location>
        <position position="1"/>
    </location>
</feature>
<comment type="caution">
    <text evidence="7">The sequence shown here is derived from an EMBL/GenBank/DDBJ whole genome shotgun (WGS) entry which is preliminary data.</text>
</comment>
<protein>
    <submittedName>
        <fullName evidence="7">ABC transporter permease</fullName>
    </submittedName>
</protein>
<evidence type="ECO:0000259" key="6">
    <source>
        <dbReference type="Pfam" id="PF01061"/>
    </source>
</evidence>
<keyword evidence="3 5" id="KW-1133">Transmembrane helix</keyword>
<evidence type="ECO:0000313" key="7">
    <source>
        <dbReference type="EMBL" id="MFC6755162.1"/>
    </source>
</evidence>
<reference evidence="7 8" key="1">
    <citation type="journal article" date="2019" name="Int. J. Syst. Evol. Microbiol.">
        <title>The Global Catalogue of Microorganisms (GCM) 10K type strain sequencing project: providing services to taxonomists for standard genome sequencing and annotation.</title>
        <authorList>
            <consortium name="The Broad Institute Genomics Platform"/>
            <consortium name="The Broad Institute Genome Sequencing Center for Infectious Disease"/>
            <person name="Wu L."/>
            <person name="Ma J."/>
        </authorList>
    </citation>
    <scope>NUCLEOTIDE SEQUENCE [LARGE SCALE GENOMIC DNA]</scope>
    <source>
        <strain evidence="7 8">CGMCC 1.3239</strain>
    </source>
</reference>
<dbReference type="PANTHER" id="PTHR43332">
    <property type="entry name" value="INNER MEMBRANE TRANSPORT PERMEASE YADH-RELATED"/>
    <property type="match status" value="1"/>
</dbReference>
<proteinExistence type="predicted"/>
<feature type="domain" description="ABC-2 type transporter transmembrane" evidence="6">
    <location>
        <begin position="2"/>
        <end position="81"/>
    </location>
</feature>
<accession>A0ABD5SJR6</accession>
<evidence type="ECO:0000256" key="4">
    <source>
        <dbReference type="ARBA" id="ARBA00023136"/>
    </source>
</evidence>
<dbReference type="Pfam" id="PF01061">
    <property type="entry name" value="ABC2_membrane"/>
    <property type="match status" value="1"/>
</dbReference>
<keyword evidence="2 5" id="KW-0812">Transmembrane</keyword>
<dbReference type="GO" id="GO:0016020">
    <property type="term" value="C:membrane"/>
    <property type="evidence" value="ECO:0007669"/>
    <property type="project" value="UniProtKB-SubCell"/>
</dbReference>
<organism evidence="7 8">
    <name type="scientific">Halorubrum tibetense</name>
    <dbReference type="NCBI Taxonomy" id="175631"/>
    <lineage>
        <taxon>Archaea</taxon>
        <taxon>Methanobacteriati</taxon>
        <taxon>Methanobacteriota</taxon>
        <taxon>Stenosarchaea group</taxon>
        <taxon>Halobacteria</taxon>
        <taxon>Halobacteriales</taxon>
        <taxon>Haloferacaceae</taxon>
        <taxon>Halorubrum</taxon>
    </lineage>
</organism>
<evidence type="ECO:0000256" key="5">
    <source>
        <dbReference type="SAM" id="Phobius"/>
    </source>
</evidence>
<name>A0ABD5SJR6_9EURY</name>
<keyword evidence="4 5" id="KW-0472">Membrane</keyword>
<dbReference type="AlphaFoldDB" id="A0ABD5SJR6"/>
<evidence type="ECO:0000256" key="2">
    <source>
        <dbReference type="ARBA" id="ARBA00022692"/>
    </source>
</evidence>
<dbReference type="InterPro" id="IPR000412">
    <property type="entry name" value="ABC_2_transport"/>
</dbReference>
<feature type="transmembrane region" description="Helical" evidence="5">
    <location>
        <begin position="32"/>
        <end position="51"/>
    </location>
</feature>
<dbReference type="InterPro" id="IPR013525">
    <property type="entry name" value="ABC2_TM"/>
</dbReference>
<gene>
    <name evidence="7" type="ORF">ACFQEU_17075</name>
</gene>
<dbReference type="Proteomes" id="UP001596442">
    <property type="component" value="Unassembled WGS sequence"/>
</dbReference>
<feature type="transmembrane region" description="Helical" evidence="5">
    <location>
        <begin position="86"/>
        <end position="111"/>
    </location>
</feature>
<dbReference type="RefSeq" id="WP_379784088.1">
    <property type="nucleotide sequence ID" value="NZ_JBHSWW010000577.1"/>
</dbReference>
<evidence type="ECO:0000256" key="3">
    <source>
        <dbReference type="ARBA" id="ARBA00022989"/>
    </source>
</evidence>
<feature type="transmembrane region" description="Helical" evidence="5">
    <location>
        <begin position="63"/>
        <end position="80"/>
    </location>
</feature>
<dbReference type="InterPro" id="IPR052522">
    <property type="entry name" value="ABC-2_transport_permease"/>
</dbReference>
<evidence type="ECO:0000313" key="8">
    <source>
        <dbReference type="Proteomes" id="UP001596442"/>
    </source>
</evidence>
<dbReference type="PANTHER" id="PTHR43332:SF1">
    <property type="entry name" value="TRANSPORT PERMEASE PROTEIN"/>
    <property type="match status" value="1"/>
</dbReference>
<dbReference type="PRINTS" id="PR00164">
    <property type="entry name" value="ABC2TRNSPORT"/>
</dbReference>
<comment type="subcellular location">
    <subcellularLocation>
        <location evidence="1">Membrane</location>
        <topology evidence="1">Multi-pass membrane protein</topology>
    </subcellularLocation>
</comment>
<evidence type="ECO:0000256" key="1">
    <source>
        <dbReference type="ARBA" id="ARBA00004141"/>
    </source>
</evidence>